<feature type="domain" description="DUF2157" evidence="2">
    <location>
        <begin position="15"/>
        <end position="119"/>
    </location>
</feature>
<feature type="transmembrane region" description="Helical" evidence="1">
    <location>
        <begin position="257"/>
        <end position="277"/>
    </location>
</feature>
<gene>
    <name evidence="3" type="ORF">UFOPK1440_01010</name>
</gene>
<feature type="transmembrane region" description="Helical" evidence="1">
    <location>
        <begin position="132"/>
        <end position="148"/>
    </location>
</feature>
<accession>A0A6J6CH27</accession>
<dbReference type="EMBL" id="CAEZSP010000064">
    <property type="protein sequence ID" value="CAB4549158.1"/>
    <property type="molecule type" value="Genomic_DNA"/>
</dbReference>
<keyword evidence="1" id="KW-0812">Transmembrane</keyword>
<feature type="transmembrane region" description="Helical" evidence="1">
    <location>
        <begin position="183"/>
        <end position="201"/>
    </location>
</feature>
<evidence type="ECO:0000259" key="2">
    <source>
        <dbReference type="Pfam" id="PF09925"/>
    </source>
</evidence>
<keyword evidence="1" id="KW-0472">Membrane</keyword>
<protein>
    <submittedName>
        <fullName evidence="3">Unannotated protein</fullName>
    </submittedName>
</protein>
<evidence type="ECO:0000313" key="3">
    <source>
        <dbReference type="EMBL" id="CAB4549158.1"/>
    </source>
</evidence>
<organism evidence="3">
    <name type="scientific">freshwater metagenome</name>
    <dbReference type="NCBI Taxonomy" id="449393"/>
    <lineage>
        <taxon>unclassified sequences</taxon>
        <taxon>metagenomes</taxon>
        <taxon>ecological metagenomes</taxon>
    </lineage>
</organism>
<proteinExistence type="predicted"/>
<evidence type="ECO:0000256" key="1">
    <source>
        <dbReference type="SAM" id="Phobius"/>
    </source>
</evidence>
<feature type="transmembrane region" description="Helical" evidence="1">
    <location>
        <begin position="76"/>
        <end position="97"/>
    </location>
</feature>
<keyword evidence="1" id="KW-1133">Transmembrane helix</keyword>
<feature type="transmembrane region" description="Helical" evidence="1">
    <location>
        <begin position="109"/>
        <end position="126"/>
    </location>
</feature>
<dbReference type="InterPro" id="IPR018677">
    <property type="entry name" value="DUF2157"/>
</dbReference>
<feature type="transmembrane region" description="Helical" evidence="1">
    <location>
        <begin position="208"/>
        <end position="226"/>
    </location>
</feature>
<name>A0A6J6CH27_9ZZZZ</name>
<dbReference type="AlphaFoldDB" id="A0A6J6CH27"/>
<dbReference type="Pfam" id="PF09925">
    <property type="entry name" value="DUF2157"/>
    <property type="match status" value="1"/>
</dbReference>
<feature type="transmembrane region" description="Helical" evidence="1">
    <location>
        <begin position="232"/>
        <end position="250"/>
    </location>
</feature>
<sequence>MQEGAQRLKKVLNSLESEGLLTTEQTNLVHTRFESLEGSDSQKSIFAEIAAYLGGAFISIATLFLVANIWDEAPRAVRVGALTVLAIALFITATLLGNVTAMRLRLTSVLSLGSAIAATAATGFAFDFDGAPSLPLSVGAVISLYAFIKYKHEILHVGTYGYLFITGLMILGSITSIEPEDSVVYPLYWIILASIWLYLSWTSMINQTLGYLISAATYFLATQFLFISDERFFSYLATLVIAPLLAWIFLQDRRWPLLLGAVLTTTFTTGEFVAATLGGSLGALLGLLAAGIALITTSMVAIRKSR</sequence>
<feature type="transmembrane region" description="Helical" evidence="1">
    <location>
        <begin position="283"/>
        <end position="302"/>
    </location>
</feature>
<feature type="transmembrane region" description="Helical" evidence="1">
    <location>
        <begin position="160"/>
        <end position="177"/>
    </location>
</feature>
<reference evidence="3" key="1">
    <citation type="submission" date="2020-05" db="EMBL/GenBank/DDBJ databases">
        <authorList>
            <person name="Chiriac C."/>
            <person name="Salcher M."/>
            <person name="Ghai R."/>
            <person name="Kavagutti S V."/>
        </authorList>
    </citation>
    <scope>NUCLEOTIDE SEQUENCE</scope>
</reference>
<feature type="transmembrane region" description="Helical" evidence="1">
    <location>
        <begin position="49"/>
        <end position="70"/>
    </location>
</feature>